<dbReference type="AlphaFoldDB" id="A0A1G2KQK9"/>
<evidence type="ECO:0000313" key="6">
    <source>
        <dbReference type="Proteomes" id="UP000178710"/>
    </source>
</evidence>
<dbReference type="Pfam" id="PF05157">
    <property type="entry name" value="MshEN"/>
    <property type="match status" value="1"/>
</dbReference>
<comment type="similarity">
    <text evidence="1">Belongs to the GSP E family.</text>
</comment>
<proteinExistence type="inferred from homology"/>
<dbReference type="GO" id="GO:0005524">
    <property type="term" value="F:ATP binding"/>
    <property type="evidence" value="ECO:0007669"/>
    <property type="project" value="UniProtKB-KW"/>
</dbReference>
<gene>
    <name evidence="5" type="ORF">A3C12_03225</name>
</gene>
<dbReference type="SUPFAM" id="SSF52540">
    <property type="entry name" value="P-loop containing nucleoside triphosphate hydrolases"/>
    <property type="match status" value="1"/>
</dbReference>
<dbReference type="InterPro" id="IPR037257">
    <property type="entry name" value="T2SS_E_N_sf"/>
</dbReference>
<name>A0A1G2KQK9_9BACT</name>
<dbReference type="InterPro" id="IPR003593">
    <property type="entry name" value="AAA+_ATPase"/>
</dbReference>
<dbReference type="SUPFAM" id="SSF160246">
    <property type="entry name" value="EspE N-terminal domain-like"/>
    <property type="match status" value="1"/>
</dbReference>
<dbReference type="PANTHER" id="PTHR30258">
    <property type="entry name" value="TYPE II SECRETION SYSTEM PROTEIN GSPE-RELATED"/>
    <property type="match status" value="1"/>
</dbReference>
<dbReference type="GO" id="GO:0016887">
    <property type="term" value="F:ATP hydrolysis activity"/>
    <property type="evidence" value="ECO:0007669"/>
    <property type="project" value="TreeGrafter"/>
</dbReference>
<dbReference type="FunFam" id="3.30.450.90:FF:000001">
    <property type="entry name" value="Type II secretion system ATPase GspE"/>
    <property type="match status" value="1"/>
</dbReference>
<dbReference type="Gene3D" id="3.40.50.300">
    <property type="entry name" value="P-loop containing nucleotide triphosphate hydrolases"/>
    <property type="match status" value="1"/>
</dbReference>
<reference evidence="5 6" key="1">
    <citation type="journal article" date="2016" name="Nat. Commun.">
        <title>Thousands of microbial genomes shed light on interconnected biogeochemical processes in an aquifer system.</title>
        <authorList>
            <person name="Anantharaman K."/>
            <person name="Brown C.T."/>
            <person name="Hug L.A."/>
            <person name="Sharon I."/>
            <person name="Castelle C.J."/>
            <person name="Probst A.J."/>
            <person name="Thomas B.C."/>
            <person name="Singh A."/>
            <person name="Wilkins M.J."/>
            <person name="Karaoz U."/>
            <person name="Brodie E.L."/>
            <person name="Williams K.H."/>
            <person name="Hubbard S.S."/>
            <person name="Banfield J.F."/>
        </authorList>
    </citation>
    <scope>NUCLEOTIDE SEQUENCE [LARGE SCALE GENOMIC DNA]</scope>
</reference>
<accession>A0A1G2KQK9</accession>
<dbReference type="Gene3D" id="3.30.300.160">
    <property type="entry name" value="Type II secretion system, protein E, N-terminal domain"/>
    <property type="match status" value="1"/>
</dbReference>
<dbReference type="PANTHER" id="PTHR30258:SF3">
    <property type="entry name" value="SLL1921 PROTEIN"/>
    <property type="match status" value="1"/>
</dbReference>
<comment type="caution">
    <text evidence="5">The sequence shown here is derived from an EMBL/GenBank/DDBJ whole genome shotgun (WGS) entry which is preliminary data.</text>
</comment>
<organism evidence="5 6">
    <name type="scientific">Candidatus Sungbacteria bacterium RIFCSPHIGHO2_02_FULL_49_20</name>
    <dbReference type="NCBI Taxonomy" id="1802272"/>
    <lineage>
        <taxon>Bacteria</taxon>
        <taxon>Candidatus Sungiibacteriota</taxon>
    </lineage>
</organism>
<dbReference type="SMART" id="SM00382">
    <property type="entry name" value="AAA"/>
    <property type="match status" value="1"/>
</dbReference>
<dbReference type="InterPro" id="IPR007831">
    <property type="entry name" value="T2SS_GspE_N"/>
</dbReference>
<dbReference type="InterPro" id="IPR001482">
    <property type="entry name" value="T2SS/T4SS_dom"/>
</dbReference>
<dbReference type="InterPro" id="IPR027417">
    <property type="entry name" value="P-loop_NTPase"/>
</dbReference>
<evidence type="ECO:0000256" key="3">
    <source>
        <dbReference type="ARBA" id="ARBA00022840"/>
    </source>
</evidence>
<keyword evidence="2" id="KW-0547">Nucleotide-binding</keyword>
<dbReference type="CDD" id="cd01129">
    <property type="entry name" value="PulE-GspE-like"/>
    <property type="match status" value="1"/>
</dbReference>
<dbReference type="EMBL" id="MHQK01000020">
    <property type="protein sequence ID" value="OHA01706.1"/>
    <property type="molecule type" value="Genomic_DNA"/>
</dbReference>
<keyword evidence="3" id="KW-0067">ATP-binding</keyword>
<dbReference type="PROSITE" id="PS00662">
    <property type="entry name" value="T2SP_E"/>
    <property type="match status" value="1"/>
</dbReference>
<evidence type="ECO:0000256" key="1">
    <source>
        <dbReference type="ARBA" id="ARBA00006611"/>
    </source>
</evidence>
<evidence type="ECO:0000256" key="2">
    <source>
        <dbReference type="ARBA" id="ARBA00022741"/>
    </source>
</evidence>
<protein>
    <recommendedName>
        <fullName evidence="4">Bacterial type II secretion system protein E domain-containing protein</fullName>
    </recommendedName>
</protein>
<dbReference type="GO" id="GO:0005886">
    <property type="term" value="C:plasma membrane"/>
    <property type="evidence" value="ECO:0007669"/>
    <property type="project" value="TreeGrafter"/>
</dbReference>
<dbReference type="Pfam" id="PF00437">
    <property type="entry name" value="T2SSE"/>
    <property type="match status" value="1"/>
</dbReference>
<evidence type="ECO:0000259" key="4">
    <source>
        <dbReference type="PROSITE" id="PS00662"/>
    </source>
</evidence>
<dbReference type="Proteomes" id="UP000178710">
    <property type="component" value="Unassembled WGS sequence"/>
</dbReference>
<sequence length="576" mass="63455">MAKTLADILASKGIIGLPDVSGIKKEAKEKRTSVETVLYERGVSEVDVAEAKSALSGYPVRYLEGRALEGDILKTLPEESARTYRIVPLGKDEGYIDIGMLDPDDVSSQEAVKFLATKLHIPARIFIITPSDFDKVLRQYQNAGGEITQALGEFKKEFGKAPARDTYQASAESARESIKITEEAPVTKIVSVIIRHAVEGRASDIHIEPSKDKLRVRFRVDGVLHTSLTLPADTHPAIVARIKVMTNLKIDETRIPQDGRFNIELMGHDIDFRVSTFPTSYGEKVVIRILNPAEGVSGFAELGFDGRNLDILKENINRPYGLILITGPTGSGKSTTLYTILQTLNEEGSNIVSLEDPIEYYIPGVNQSQIRPEIGYDFATGLRHILRQDPDIIMVGEIRDKETAAMAIHSALTGHLVLSTLHTNNAIGVIPRLIDMGVDPYLIPPTLILVVGQRLARRLCPDSRKTVKISGRPKEIISQELAAMPETIRKEVEASFPKEIYQPEVSSMCPKGTRGRIGVFEILIMTPELEKIILTAPSDAAIAEEARRQGMVTMRQDGIQKVLKGTIGLEELLEVI</sequence>
<dbReference type="Gene3D" id="3.30.450.90">
    <property type="match status" value="1"/>
</dbReference>
<feature type="domain" description="Bacterial type II secretion system protein E" evidence="4">
    <location>
        <begin position="386"/>
        <end position="400"/>
    </location>
</feature>
<evidence type="ECO:0000313" key="5">
    <source>
        <dbReference type="EMBL" id="OHA01706.1"/>
    </source>
</evidence>